<organism evidence="5 6">
    <name type="scientific">Ranatra chinensis</name>
    <dbReference type="NCBI Taxonomy" id="642074"/>
    <lineage>
        <taxon>Eukaryota</taxon>
        <taxon>Metazoa</taxon>
        <taxon>Ecdysozoa</taxon>
        <taxon>Arthropoda</taxon>
        <taxon>Hexapoda</taxon>
        <taxon>Insecta</taxon>
        <taxon>Pterygota</taxon>
        <taxon>Neoptera</taxon>
        <taxon>Paraneoptera</taxon>
        <taxon>Hemiptera</taxon>
        <taxon>Heteroptera</taxon>
        <taxon>Panheteroptera</taxon>
        <taxon>Nepomorpha</taxon>
        <taxon>Nepidae</taxon>
        <taxon>Ranatrinae</taxon>
        <taxon>Ranatra</taxon>
    </lineage>
</organism>
<reference evidence="5 6" key="1">
    <citation type="submission" date="2024-07" db="EMBL/GenBank/DDBJ databases">
        <title>Chromosome-level genome assembly of the water stick insect Ranatra chinensis (Heteroptera: Nepidae).</title>
        <authorList>
            <person name="Liu X."/>
        </authorList>
    </citation>
    <scope>NUCLEOTIDE SEQUENCE [LARGE SCALE GENOMIC DNA]</scope>
    <source>
        <strain evidence="5">Cailab_2021Rc</strain>
        <tissue evidence="5">Muscle</tissue>
    </source>
</reference>
<comment type="caution">
    <text evidence="5">The sequence shown here is derived from an EMBL/GenBank/DDBJ whole genome shotgun (WGS) entry which is preliminary data.</text>
</comment>
<comment type="subcellular location">
    <subcellularLocation>
        <location evidence="1">Secreted</location>
    </subcellularLocation>
</comment>
<gene>
    <name evidence="5" type="ORF">AAG570_005395</name>
</gene>
<feature type="domain" description="Kazal-like" evidence="4">
    <location>
        <begin position="64"/>
        <end position="114"/>
    </location>
</feature>
<evidence type="ECO:0000313" key="6">
    <source>
        <dbReference type="Proteomes" id="UP001558652"/>
    </source>
</evidence>
<dbReference type="PROSITE" id="PS51465">
    <property type="entry name" value="KAZAL_2"/>
    <property type="match status" value="3"/>
</dbReference>
<dbReference type="SUPFAM" id="SSF100895">
    <property type="entry name" value="Kazal-type serine protease inhibitors"/>
    <property type="match status" value="4"/>
</dbReference>
<dbReference type="Pfam" id="PF07648">
    <property type="entry name" value="Kazal_2"/>
    <property type="match status" value="3"/>
</dbReference>
<protein>
    <recommendedName>
        <fullName evidence="4">Kazal-like domain-containing protein</fullName>
    </recommendedName>
</protein>
<dbReference type="PANTHER" id="PTHR21179:SF0">
    <property type="entry name" value="SERINE PROTEASE INHIBITOR KAZAL-TYPE 4"/>
    <property type="match status" value="1"/>
</dbReference>
<dbReference type="EMBL" id="JBFDAA010000017">
    <property type="protein sequence ID" value="KAL1116926.1"/>
    <property type="molecule type" value="Genomic_DNA"/>
</dbReference>
<dbReference type="PANTHER" id="PTHR21179">
    <property type="entry name" value="SERINE-TYPE ENDOPEPTIDASE INHIBITOR"/>
    <property type="match status" value="1"/>
</dbReference>
<evidence type="ECO:0000256" key="3">
    <source>
        <dbReference type="ARBA" id="ARBA00023157"/>
    </source>
</evidence>
<evidence type="ECO:0000313" key="5">
    <source>
        <dbReference type="EMBL" id="KAL1116926.1"/>
    </source>
</evidence>
<keyword evidence="3" id="KW-1015">Disulfide bond</keyword>
<dbReference type="Gene3D" id="3.30.60.30">
    <property type="match status" value="3"/>
</dbReference>
<dbReference type="InterPro" id="IPR036058">
    <property type="entry name" value="Kazal_dom_sf"/>
</dbReference>
<dbReference type="InterPro" id="IPR039932">
    <property type="entry name" value="Spink4-like"/>
</dbReference>
<name>A0ABD0Y0D3_9HEMI</name>
<evidence type="ECO:0000256" key="1">
    <source>
        <dbReference type="ARBA" id="ARBA00004613"/>
    </source>
</evidence>
<dbReference type="SMART" id="SM00280">
    <property type="entry name" value="KAZAL"/>
    <property type="match status" value="3"/>
</dbReference>
<proteinExistence type="predicted"/>
<feature type="domain" description="Kazal-like" evidence="4">
    <location>
        <begin position="170"/>
        <end position="214"/>
    </location>
</feature>
<sequence length="214" mass="23573">MSGGVDKQAELDAFFVDCTNFEGDIFGGPVCGADSITYHNIIHLTCLNNKRHKDLNVSHEGECCRQDACLGGWPWGTGKVCSSNGRTYPSPAAVHCLRKFNSRVSIVHEGGCTTEDISARMRLRAQVCLIARHRFEVNPVCAADHKTYVNPFVFLCFKPHLTVLHDGRCLPEDSPCVRRARLEDRGTPVCGSDGVTYATPDFLACVQRSKDPSQ</sequence>
<accession>A0ABD0Y0D3</accession>
<evidence type="ECO:0000256" key="2">
    <source>
        <dbReference type="ARBA" id="ARBA00022525"/>
    </source>
</evidence>
<evidence type="ECO:0000259" key="4">
    <source>
        <dbReference type="PROSITE" id="PS51465"/>
    </source>
</evidence>
<feature type="domain" description="Kazal-like" evidence="4">
    <location>
        <begin position="12"/>
        <end position="63"/>
    </location>
</feature>
<keyword evidence="2" id="KW-0964">Secreted</keyword>
<dbReference type="Proteomes" id="UP001558652">
    <property type="component" value="Unassembled WGS sequence"/>
</dbReference>
<dbReference type="AlphaFoldDB" id="A0ABD0Y0D3"/>
<keyword evidence="6" id="KW-1185">Reference proteome</keyword>
<dbReference type="Pfam" id="PF00050">
    <property type="entry name" value="Kazal_1"/>
    <property type="match status" value="1"/>
</dbReference>
<dbReference type="GO" id="GO:0005576">
    <property type="term" value="C:extracellular region"/>
    <property type="evidence" value="ECO:0007669"/>
    <property type="project" value="UniProtKB-SubCell"/>
</dbReference>
<dbReference type="CDD" id="cd00104">
    <property type="entry name" value="KAZAL_FS"/>
    <property type="match status" value="1"/>
</dbReference>
<dbReference type="InterPro" id="IPR002350">
    <property type="entry name" value="Kazal_dom"/>
</dbReference>